<dbReference type="AlphaFoldDB" id="A0A2Z6QMC6"/>
<feature type="domain" description="Thiolase C-terminal" evidence="13">
    <location>
        <begin position="483"/>
        <end position="603"/>
    </location>
</feature>
<dbReference type="GO" id="GO:0010124">
    <property type="term" value="P:phenylacetate catabolic process"/>
    <property type="evidence" value="ECO:0007669"/>
    <property type="project" value="TreeGrafter"/>
</dbReference>
<evidence type="ECO:0000313" key="15">
    <source>
        <dbReference type="Proteomes" id="UP000247702"/>
    </source>
</evidence>
<dbReference type="Pfam" id="PF02803">
    <property type="entry name" value="Thiolase_C"/>
    <property type="match status" value="1"/>
</dbReference>
<dbReference type="Proteomes" id="UP000247702">
    <property type="component" value="Unassembled WGS sequence"/>
</dbReference>
<dbReference type="InterPro" id="IPR020615">
    <property type="entry name" value="Thiolase_acyl_enz_int_AS"/>
</dbReference>
<dbReference type="Gene3D" id="3.40.47.10">
    <property type="match status" value="2"/>
</dbReference>
<dbReference type="InterPro" id="IPR020617">
    <property type="entry name" value="Thiolase_C"/>
</dbReference>
<dbReference type="SUPFAM" id="SSF53901">
    <property type="entry name" value="Thiolase-like"/>
    <property type="match status" value="2"/>
</dbReference>
<keyword evidence="15" id="KW-1185">Reference proteome</keyword>
<dbReference type="Pfam" id="PF00108">
    <property type="entry name" value="Thiolase_N"/>
    <property type="match status" value="1"/>
</dbReference>
<evidence type="ECO:0000256" key="2">
    <source>
        <dbReference type="ARBA" id="ARBA00004872"/>
    </source>
</evidence>
<dbReference type="GO" id="GO:0005777">
    <property type="term" value="C:peroxisome"/>
    <property type="evidence" value="ECO:0007669"/>
    <property type="project" value="UniProtKB-SubCell"/>
</dbReference>
<dbReference type="InterPro" id="IPR020610">
    <property type="entry name" value="Thiolase_AS"/>
</dbReference>
<comment type="catalytic activity">
    <reaction evidence="11">
        <text>an acyl-CoA + acetyl-CoA = a 3-oxoacyl-CoA + CoA</text>
        <dbReference type="Rhea" id="RHEA:21564"/>
        <dbReference type="ChEBI" id="CHEBI:57287"/>
        <dbReference type="ChEBI" id="CHEBI:57288"/>
        <dbReference type="ChEBI" id="CHEBI:58342"/>
        <dbReference type="ChEBI" id="CHEBI:90726"/>
        <dbReference type="EC" id="2.3.1.16"/>
    </reaction>
</comment>
<dbReference type="InterPro" id="IPR027706">
    <property type="entry name" value="PGP_Pase"/>
</dbReference>
<dbReference type="Gene3D" id="3.40.50.1000">
    <property type="entry name" value="HAD superfamily/HAD-like"/>
    <property type="match status" value="1"/>
</dbReference>
<dbReference type="EMBL" id="BEXD01000746">
    <property type="protein sequence ID" value="GBB89872.1"/>
    <property type="molecule type" value="Genomic_DNA"/>
</dbReference>
<dbReference type="EC" id="2.3.1.16" evidence="10"/>
<evidence type="ECO:0000256" key="6">
    <source>
        <dbReference type="ARBA" id="ARBA00022946"/>
    </source>
</evidence>
<dbReference type="InterPro" id="IPR020613">
    <property type="entry name" value="Thiolase_CS"/>
</dbReference>
<organism evidence="14 15">
    <name type="scientific">Rhizophagus clarus</name>
    <dbReference type="NCBI Taxonomy" id="94130"/>
    <lineage>
        <taxon>Eukaryota</taxon>
        <taxon>Fungi</taxon>
        <taxon>Fungi incertae sedis</taxon>
        <taxon>Mucoromycota</taxon>
        <taxon>Glomeromycotina</taxon>
        <taxon>Glomeromycetes</taxon>
        <taxon>Glomerales</taxon>
        <taxon>Glomeraceae</taxon>
        <taxon>Rhizophagus</taxon>
    </lineage>
</organism>
<keyword evidence="4" id="KW-0808">Transferase</keyword>
<keyword evidence="9" id="KW-0012">Acyltransferase</keyword>
<comment type="caution">
    <text evidence="14">The sequence shown here is derived from an EMBL/GenBank/DDBJ whole genome shotgun (WGS) entry which is preliminary data.</text>
</comment>
<dbReference type="PANTHER" id="PTHR43853:SF8">
    <property type="entry name" value="3-KETOACYL-COA THIOLASE, PEROXISOMAL"/>
    <property type="match status" value="1"/>
</dbReference>
<proteinExistence type="inferred from homology"/>
<evidence type="ECO:0000256" key="10">
    <source>
        <dbReference type="ARBA" id="ARBA00024073"/>
    </source>
</evidence>
<dbReference type="PROSITE" id="PS00737">
    <property type="entry name" value="THIOLASE_2"/>
    <property type="match status" value="1"/>
</dbReference>
<evidence type="ECO:0000256" key="5">
    <source>
        <dbReference type="ARBA" id="ARBA00022832"/>
    </source>
</evidence>
<evidence type="ECO:0000259" key="13">
    <source>
        <dbReference type="Pfam" id="PF02803"/>
    </source>
</evidence>
<dbReference type="InterPro" id="IPR002155">
    <property type="entry name" value="Thiolase"/>
</dbReference>
<keyword evidence="6" id="KW-0809">Transit peptide</keyword>
<keyword evidence="8" id="KW-0576">Peroxisome</keyword>
<dbReference type="InterPro" id="IPR010021">
    <property type="entry name" value="PGPP1/Gep4"/>
</dbReference>
<dbReference type="NCBIfam" id="TIGR01930">
    <property type="entry name" value="AcCoA-C-Actrans"/>
    <property type="match status" value="1"/>
</dbReference>
<protein>
    <recommendedName>
        <fullName evidence="10">acetyl-CoA C-acyltransferase</fullName>
        <ecNumber evidence="10">2.3.1.16</ecNumber>
    </recommendedName>
</protein>
<dbReference type="InterPro" id="IPR020616">
    <property type="entry name" value="Thiolase_N"/>
</dbReference>
<sequence length="606" mass="64791">MVQSLNLNAIISSIKVFRKTHLYIPHLIVNDIRNINFYELKCLGINALAFDKDNTLTTPYSNEIYPPFKNAWEESKKIFGNENLIIVSNSSGTEDDPGSIQAEAIEKSLGVYVLRHTSKKPSCGQELFSHFAAYNPHTIAIIGDRVFTDVLFGNLNGMFTILTRKIISKKGDNFMATMIRHVEYKMLDYYIAKVQQIVSHLAGNNPAVARVGKESPDDVVVVTAVRTPLTKAKKGGFKDTLPEDLLTAVFKAILEKSKIDPKLIQDVAVGNVLPPGGGATVARAASLYAGIPETAGLNTVNRQCSSGLQAVVQIAHEIALDQIEVGIGAGVESMTFHYGAGVLPENTSEQVFSNQAAADCLLPMGITSENVAKEYGITRAKQDAFAALSHKKAAAAQEAGLFNEEIIPVKTKWVDPKTGEEKQIVVSADDGVRKGTTAEGLAKLKPAFSADGTTTAGSSSQVSDGAGAVLLMKRKTAEKLKLPILGKFVRAAVVGVPPRIMGVGPAYAIPAVLKQAGLSVNDIDIYEINEAFASQAVYSIEKLGIDINKVNPKGGAIAIGHPLGATGARQVSTLLTELRRTKKKLGVISMCVGSGMGMAAIFEAEW</sequence>
<evidence type="ECO:0000256" key="1">
    <source>
        <dbReference type="ARBA" id="ARBA00004275"/>
    </source>
</evidence>
<comment type="pathway">
    <text evidence="2">Lipid metabolism; fatty acid metabolism.</text>
</comment>
<evidence type="ECO:0000256" key="3">
    <source>
        <dbReference type="ARBA" id="ARBA00010982"/>
    </source>
</evidence>
<evidence type="ECO:0000256" key="7">
    <source>
        <dbReference type="ARBA" id="ARBA00023098"/>
    </source>
</evidence>
<dbReference type="STRING" id="94130.A0A2Z6QMC6"/>
<dbReference type="PANTHER" id="PTHR43853">
    <property type="entry name" value="3-KETOACYL-COA THIOLASE, PEROXISOMAL"/>
    <property type="match status" value="1"/>
</dbReference>
<dbReference type="InterPro" id="IPR036412">
    <property type="entry name" value="HAD-like_sf"/>
</dbReference>
<evidence type="ECO:0000256" key="11">
    <source>
        <dbReference type="ARBA" id="ARBA00047605"/>
    </source>
</evidence>
<comment type="subcellular location">
    <subcellularLocation>
        <location evidence="1">Peroxisome</location>
    </subcellularLocation>
</comment>
<keyword evidence="7" id="KW-0443">Lipid metabolism</keyword>
<name>A0A2Z6QMC6_9GLOM</name>
<evidence type="ECO:0000256" key="9">
    <source>
        <dbReference type="ARBA" id="ARBA00023315"/>
    </source>
</evidence>
<dbReference type="SUPFAM" id="SSF56784">
    <property type="entry name" value="HAD-like"/>
    <property type="match status" value="1"/>
</dbReference>
<keyword evidence="5" id="KW-0276">Fatty acid metabolism</keyword>
<dbReference type="FunFam" id="3.40.47.10:FF:000010">
    <property type="entry name" value="Acetyl-CoA acetyltransferase (Thiolase)"/>
    <property type="match status" value="1"/>
</dbReference>
<feature type="domain" description="Thiolase N-terminal" evidence="12">
    <location>
        <begin position="219"/>
        <end position="474"/>
    </location>
</feature>
<evidence type="ECO:0000313" key="14">
    <source>
        <dbReference type="EMBL" id="GBB89872.1"/>
    </source>
</evidence>
<dbReference type="GO" id="GO:0003988">
    <property type="term" value="F:acetyl-CoA C-acyltransferase activity"/>
    <property type="evidence" value="ECO:0007669"/>
    <property type="project" value="UniProtKB-EC"/>
</dbReference>
<evidence type="ECO:0000256" key="4">
    <source>
        <dbReference type="ARBA" id="ARBA00022679"/>
    </source>
</evidence>
<evidence type="ECO:0000259" key="12">
    <source>
        <dbReference type="Pfam" id="PF00108"/>
    </source>
</evidence>
<reference evidence="14 15" key="1">
    <citation type="submission" date="2017-11" db="EMBL/GenBank/DDBJ databases">
        <title>The genome of Rhizophagus clarus HR1 reveals common genetic basis of auxotrophy among arbuscular mycorrhizal fungi.</title>
        <authorList>
            <person name="Kobayashi Y."/>
        </authorList>
    </citation>
    <scope>NUCLEOTIDE SEQUENCE [LARGE SCALE GENOMIC DNA]</scope>
    <source>
        <strain evidence="14 15">HR1</strain>
    </source>
</reference>
<dbReference type="InterPro" id="IPR016039">
    <property type="entry name" value="Thiolase-like"/>
</dbReference>
<gene>
    <name evidence="14" type="ORF">RclHR1_01670023</name>
</gene>
<accession>A0A2Z6QMC6</accession>
<evidence type="ECO:0000256" key="8">
    <source>
        <dbReference type="ARBA" id="ARBA00023140"/>
    </source>
</evidence>
<comment type="similarity">
    <text evidence="3">Belongs to the thiolase-like superfamily. Thiolase family.</text>
</comment>
<dbReference type="GO" id="GO:0008962">
    <property type="term" value="F:phosphatidylglycerophosphatase activity"/>
    <property type="evidence" value="ECO:0007669"/>
    <property type="project" value="InterPro"/>
</dbReference>
<dbReference type="NCBIfam" id="TIGR01668">
    <property type="entry name" value="YqeG_hyp_ppase"/>
    <property type="match status" value="1"/>
</dbReference>
<dbReference type="PROSITE" id="PS00099">
    <property type="entry name" value="THIOLASE_3"/>
    <property type="match status" value="1"/>
</dbReference>
<dbReference type="CDD" id="cd00751">
    <property type="entry name" value="thiolase"/>
    <property type="match status" value="1"/>
</dbReference>
<dbReference type="PROSITE" id="PS00098">
    <property type="entry name" value="THIOLASE_1"/>
    <property type="match status" value="1"/>
</dbReference>
<dbReference type="Pfam" id="PF09419">
    <property type="entry name" value="PGP_phosphatase"/>
    <property type="match status" value="1"/>
</dbReference>
<dbReference type="InterPro" id="IPR023214">
    <property type="entry name" value="HAD_sf"/>
</dbReference>
<dbReference type="GO" id="GO:0006635">
    <property type="term" value="P:fatty acid beta-oxidation"/>
    <property type="evidence" value="ECO:0007669"/>
    <property type="project" value="TreeGrafter"/>
</dbReference>
<dbReference type="InterPro" id="IPR050215">
    <property type="entry name" value="Thiolase-like_sf_Thiolase"/>
</dbReference>